<protein>
    <recommendedName>
        <fullName evidence="1">MobA/VirD2-like nuclease domain-containing protein</fullName>
    </recommendedName>
</protein>
<proteinExistence type="predicted"/>
<dbReference type="AlphaFoldDB" id="A0A9W4CTM2"/>
<reference evidence="2" key="1">
    <citation type="submission" date="2020-09" db="EMBL/GenBank/DDBJ databases">
        <authorList>
            <person name="Blom J."/>
        </authorList>
    </citation>
    <scope>NUCLEOTIDE SEQUENCE</scope>
    <source>
        <strain evidence="2">No.713</strain>
        <plasmid evidence="2">p1</plasmid>
    </source>
</reference>
<dbReference type="EMBL" id="LR882968">
    <property type="protein sequence ID" value="CAD5988507.1"/>
    <property type="molecule type" value="Genomic_DNA"/>
</dbReference>
<evidence type="ECO:0000259" key="1">
    <source>
        <dbReference type="Pfam" id="PF03432"/>
    </source>
</evidence>
<dbReference type="Pfam" id="PF03432">
    <property type="entry name" value="Relaxase"/>
    <property type="match status" value="1"/>
</dbReference>
<accession>A0A9W4CTM2</accession>
<evidence type="ECO:0000313" key="3">
    <source>
        <dbReference type="Proteomes" id="UP001153719"/>
    </source>
</evidence>
<keyword evidence="3" id="KW-1185">Reference proteome</keyword>
<dbReference type="RefSeq" id="WP_254175263.1">
    <property type="nucleotide sequence ID" value="NZ_LR882968.1"/>
</dbReference>
<keyword evidence="2" id="KW-0614">Plasmid</keyword>
<dbReference type="Proteomes" id="UP001153719">
    <property type="component" value="Plasmid p1"/>
</dbReference>
<evidence type="ECO:0000313" key="2">
    <source>
        <dbReference type="EMBL" id="CAD5988507.1"/>
    </source>
</evidence>
<sequence length="89" mass="10224">MIGKQIIGKNFTKLLNYLFSKEGASLIGSNMMGKTPQELAVEFRSFLHLNNRVQKPVYHAALSVPQSEALSNRHLRKSPNALYRYFWNL</sequence>
<geneLocation type="plasmid" evidence="2 3">
    <name>p1</name>
</geneLocation>
<name>A0A9W4CTM2_9CYAN</name>
<dbReference type="KEGG" id="ppsu:NO713_05723"/>
<dbReference type="InterPro" id="IPR005094">
    <property type="entry name" value="Endonuclease_MobA/VirD2"/>
</dbReference>
<feature type="domain" description="MobA/VirD2-like nuclease" evidence="1">
    <location>
        <begin position="21"/>
        <end position="77"/>
    </location>
</feature>
<gene>
    <name evidence="2" type="ORF">NO713_05723</name>
</gene>
<organism evidence="2 3">
    <name type="scientific">Planktothrix pseudagardhii</name>
    <dbReference type="NCBI Taxonomy" id="132604"/>
    <lineage>
        <taxon>Bacteria</taxon>
        <taxon>Bacillati</taxon>
        <taxon>Cyanobacteriota</taxon>
        <taxon>Cyanophyceae</taxon>
        <taxon>Oscillatoriophycideae</taxon>
        <taxon>Oscillatoriales</taxon>
        <taxon>Microcoleaceae</taxon>
        <taxon>Planktothrix</taxon>
    </lineage>
</organism>